<keyword evidence="2" id="KW-0812">Transmembrane</keyword>
<evidence type="ECO:0000256" key="2">
    <source>
        <dbReference type="SAM" id="Phobius"/>
    </source>
</evidence>
<evidence type="ECO:0000259" key="3">
    <source>
        <dbReference type="SMART" id="SM00257"/>
    </source>
</evidence>
<dbReference type="SMART" id="SM00257">
    <property type="entry name" value="LysM"/>
    <property type="match status" value="1"/>
</dbReference>
<keyword evidence="5" id="KW-1185">Reference proteome</keyword>
<evidence type="ECO:0000313" key="5">
    <source>
        <dbReference type="Proteomes" id="UP000325690"/>
    </source>
</evidence>
<name>A0A5N5V990_MYCPH</name>
<dbReference type="AlphaFoldDB" id="A0A5N5V990"/>
<evidence type="ECO:0000313" key="4">
    <source>
        <dbReference type="EMBL" id="KAB7758502.1"/>
    </source>
</evidence>
<dbReference type="InterPro" id="IPR036779">
    <property type="entry name" value="LysM_dom_sf"/>
</dbReference>
<proteinExistence type="predicted"/>
<sequence length="180" mass="19092">MFEHKSEHSGRKGSAMTILTPLSTHPSHTADHLQTRTDTRTATGGQVRRARPVNRRRPRPVRPGGAPAHYRGTGVLMSRASHRRRPITPATTVLLSLVAAGITVWLGLVAQFGGVVGASPAAVPERLAVVQVQTGETLHQVARRVAPDAPAGEIVQQIRELNQLNSAAVDAGQTLIAPVG</sequence>
<feature type="compositionally biased region" description="Basic residues" evidence="1">
    <location>
        <begin position="48"/>
        <end position="60"/>
    </location>
</feature>
<keyword evidence="2" id="KW-1133">Transmembrane helix</keyword>
<dbReference type="RefSeq" id="WP_003887480.1">
    <property type="nucleotide sequence ID" value="NZ_ANBP01000005.1"/>
</dbReference>
<feature type="region of interest" description="Disordered" evidence="1">
    <location>
        <begin position="21"/>
        <end position="72"/>
    </location>
</feature>
<feature type="compositionally biased region" description="Basic and acidic residues" evidence="1">
    <location>
        <begin position="28"/>
        <end position="39"/>
    </location>
</feature>
<dbReference type="EMBL" id="ANBP01000005">
    <property type="protein sequence ID" value="KAB7758502.1"/>
    <property type="molecule type" value="Genomic_DNA"/>
</dbReference>
<organism evidence="4 5">
    <name type="scientific">Mycolicibacterium phlei DSM 43239 = CCUG 21000</name>
    <dbReference type="NCBI Taxonomy" id="1226750"/>
    <lineage>
        <taxon>Bacteria</taxon>
        <taxon>Bacillati</taxon>
        <taxon>Actinomycetota</taxon>
        <taxon>Actinomycetes</taxon>
        <taxon>Mycobacteriales</taxon>
        <taxon>Mycobacteriaceae</taxon>
        <taxon>Mycolicibacterium</taxon>
    </lineage>
</organism>
<keyword evidence="2" id="KW-0472">Membrane</keyword>
<feature type="domain" description="LysM" evidence="3">
    <location>
        <begin position="129"/>
        <end position="178"/>
    </location>
</feature>
<evidence type="ECO:0000256" key="1">
    <source>
        <dbReference type="SAM" id="MobiDB-lite"/>
    </source>
</evidence>
<dbReference type="Pfam" id="PF01476">
    <property type="entry name" value="LysM"/>
    <property type="match status" value="1"/>
</dbReference>
<reference evidence="4 5" key="1">
    <citation type="submission" date="2012-10" db="EMBL/GenBank/DDBJ databases">
        <title>The draft sequence of the Mycobacterium pheli genome.</title>
        <authorList>
            <person name="Pettersson B.M.F."/>
            <person name="Das S."/>
            <person name="Dasgupta S."/>
            <person name="Bhattacharya A."/>
            <person name="Kirsebom L.A."/>
        </authorList>
    </citation>
    <scope>NUCLEOTIDE SEQUENCE [LARGE SCALE GENOMIC DNA]</scope>
    <source>
        <strain evidence="4 5">CCUG 21000</strain>
    </source>
</reference>
<gene>
    <name evidence="4" type="ORF">MPHL21000_05760</name>
</gene>
<protein>
    <submittedName>
        <fullName evidence="4">Peptigoglycan-binding protein LysM</fullName>
    </submittedName>
</protein>
<dbReference type="InterPro" id="IPR018392">
    <property type="entry name" value="LysM"/>
</dbReference>
<dbReference type="Gene3D" id="3.10.350.10">
    <property type="entry name" value="LysM domain"/>
    <property type="match status" value="1"/>
</dbReference>
<feature type="transmembrane region" description="Helical" evidence="2">
    <location>
        <begin position="87"/>
        <end position="108"/>
    </location>
</feature>
<dbReference type="Proteomes" id="UP000325690">
    <property type="component" value="Unassembled WGS sequence"/>
</dbReference>
<accession>A0A5N5V990</accession>
<comment type="caution">
    <text evidence="4">The sequence shown here is derived from an EMBL/GenBank/DDBJ whole genome shotgun (WGS) entry which is preliminary data.</text>
</comment>